<accession>A0A7S1V394</accession>
<dbReference type="PROSITE" id="PS51352">
    <property type="entry name" value="THIOREDOXIN_2"/>
    <property type="match status" value="1"/>
</dbReference>
<dbReference type="SUPFAM" id="SSF52833">
    <property type="entry name" value="Thioredoxin-like"/>
    <property type="match status" value="1"/>
</dbReference>
<dbReference type="Pfam" id="PF00085">
    <property type="entry name" value="Thioredoxin"/>
    <property type="match status" value="1"/>
</dbReference>
<evidence type="ECO:0000256" key="3">
    <source>
        <dbReference type="SAM" id="SignalP"/>
    </source>
</evidence>
<dbReference type="Gene3D" id="3.40.30.10">
    <property type="entry name" value="Glutaredoxin"/>
    <property type="match status" value="1"/>
</dbReference>
<proteinExistence type="inferred from homology"/>
<dbReference type="EMBL" id="HBGK01028374">
    <property type="protein sequence ID" value="CAD9286534.1"/>
    <property type="molecule type" value="Transcribed_RNA"/>
</dbReference>
<comment type="similarity">
    <text evidence="1">Belongs to the thioredoxin family.</text>
</comment>
<evidence type="ECO:0000259" key="4">
    <source>
        <dbReference type="PROSITE" id="PS51352"/>
    </source>
</evidence>
<dbReference type="AlphaFoldDB" id="A0A7S1V394"/>
<organism evidence="5">
    <name type="scientific">Grammatophora oceanica</name>
    <dbReference type="NCBI Taxonomy" id="210454"/>
    <lineage>
        <taxon>Eukaryota</taxon>
        <taxon>Sar</taxon>
        <taxon>Stramenopiles</taxon>
        <taxon>Ochrophyta</taxon>
        <taxon>Bacillariophyta</taxon>
        <taxon>Fragilariophyceae</taxon>
        <taxon>Fragilariophycidae</taxon>
        <taxon>Rhabdonematales</taxon>
        <taxon>Grammatophoraceae</taxon>
        <taxon>Grammatophora</taxon>
    </lineage>
</organism>
<name>A0A7S1V394_9STRA</name>
<dbReference type="InterPro" id="IPR013766">
    <property type="entry name" value="Thioredoxin_domain"/>
</dbReference>
<feature type="compositionally biased region" description="Basic and acidic residues" evidence="2">
    <location>
        <begin position="83"/>
        <end position="93"/>
    </location>
</feature>
<sequence>MMTERTTTTTTSQLMTWWTLLLCFAAQSSSTVAFVTTTSTTRSRFATKNQDLVRTPSFSPLSSTGRRPSSSLNAIAQPPPPPMEEREKRRSGDNEDNSDDDDDDDWTPTSGGFIPNMSKLTAGLKKAREQKRRSTKDIIQQVKTLEDYKRVVVDEPDSLVVVFWYAPWCRSCKAMAPKVKQLALQYDGAVKFVKVPVLPDTTPLHVGLGVPSVPFGHIYEPTVGLVEELKMNRKDFETFKEVLKTYVDGECPLPEEEEEEDEEELAFQ</sequence>
<feature type="domain" description="Thioredoxin" evidence="4">
    <location>
        <begin position="121"/>
        <end position="248"/>
    </location>
</feature>
<feature type="signal peptide" evidence="3">
    <location>
        <begin position="1"/>
        <end position="30"/>
    </location>
</feature>
<feature type="chain" id="PRO_5030818504" description="Thioredoxin domain-containing protein" evidence="3">
    <location>
        <begin position="31"/>
        <end position="268"/>
    </location>
</feature>
<dbReference type="PANTHER" id="PTHR43601:SF32">
    <property type="entry name" value="THIOREDOXIN-LIKE 2-2, CHLOROPLASTIC"/>
    <property type="match status" value="1"/>
</dbReference>
<dbReference type="GO" id="GO:0045454">
    <property type="term" value="P:cell redox homeostasis"/>
    <property type="evidence" value="ECO:0007669"/>
    <property type="project" value="TreeGrafter"/>
</dbReference>
<evidence type="ECO:0000256" key="1">
    <source>
        <dbReference type="ARBA" id="ARBA00008987"/>
    </source>
</evidence>
<gene>
    <name evidence="5" type="ORF">GOCE00092_LOCUS14737</name>
</gene>
<keyword evidence="3" id="KW-0732">Signal</keyword>
<evidence type="ECO:0000256" key="2">
    <source>
        <dbReference type="SAM" id="MobiDB-lite"/>
    </source>
</evidence>
<evidence type="ECO:0000313" key="5">
    <source>
        <dbReference type="EMBL" id="CAD9286534.1"/>
    </source>
</evidence>
<dbReference type="PANTHER" id="PTHR43601">
    <property type="entry name" value="THIOREDOXIN, MITOCHONDRIAL"/>
    <property type="match status" value="1"/>
</dbReference>
<feature type="compositionally biased region" description="Acidic residues" evidence="2">
    <location>
        <begin position="94"/>
        <end position="106"/>
    </location>
</feature>
<dbReference type="InterPro" id="IPR036249">
    <property type="entry name" value="Thioredoxin-like_sf"/>
</dbReference>
<feature type="region of interest" description="Disordered" evidence="2">
    <location>
        <begin position="54"/>
        <end position="119"/>
    </location>
</feature>
<protein>
    <recommendedName>
        <fullName evidence="4">Thioredoxin domain-containing protein</fullName>
    </recommendedName>
</protein>
<dbReference type="CDD" id="cd02961">
    <property type="entry name" value="PDI_a_family"/>
    <property type="match status" value="1"/>
</dbReference>
<feature type="compositionally biased region" description="Polar residues" evidence="2">
    <location>
        <begin position="54"/>
        <end position="74"/>
    </location>
</feature>
<reference evidence="5" key="1">
    <citation type="submission" date="2021-01" db="EMBL/GenBank/DDBJ databases">
        <authorList>
            <person name="Corre E."/>
            <person name="Pelletier E."/>
            <person name="Niang G."/>
            <person name="Scheremetjew M."/>
            <person name="Finn R."/>
            <person name="Kale V."/>
            <person name="Holt S."/>
            <person name="Cochrane G."/>
            <person name="Meng A."/>
            <person name="Brown T."/>
            <person name="Cohen L."/>
        </authorList>
    </citation>
    <scope>NUCLEOTIDE SEQUENCE</scope>
    <source>
        <strain evidence="5">CCMP 410</strain>
    </source>
</reference>